<comment type="similarity">
    <text evidence="1">Belongs to the sodium:galactoside symporter (TC 2.A.2) family.</text>
</comment>
<dbReference type="GO" id="GO:0008643">
    <property type="term" value="P:carbohydrate transport"/>
    <property type="evidence" value="ECO:0007669"/>
    <property type="project" value="InterPro"/>
</dbReference>
<feature type="transmembrane region" description="Helical" evidence="2">
    <location>
        <begin position="311"/>
        <end position="331"/>
    </location>
</feature>
<feature type="transmembrane region" description="Helical" evidence="2">
    <location>
        <begin position="83"/>
        <end position="103"/>
    </location>
</feature>
<keyword evidence="2" id="KW-1133">Transmembrane helix</keyword>
<protein>
    <submittedName>
        <fullName evidence="3">MFS transporter</fullName>
    </submittedName>
</protein>
<sequence length="494" mass="54034">MAANRKLKLTEKLNYGVGQTAEGLKNTAFGLLVLFYYNQVLEVSGTLCGLALGIALIFDAITDPLAGSLSDNWRSRLGRRHPFMYASAIPLGICFYLLFSPPTLGETGLFIWLIVFAVLTRTAMTLYHVPHIALGAELTENFEERTVIVSFRLVFGTLGGLIAVALAFLVFFAASEEFPNGQLNGAAYTPFALTLSALMVVTIWLSAWGTRKQIPFLPQPIGEAEPFSFMRVFTEVRLALQNRSFRWLFIGVIVVFLMVGVDGALSLYVNTYFWELKPAAIFVYAIAAPIGVVIGSLFTRSIHARWGKKPGVIFGTSAWAICQILPILLRLLDFFPANHTSELLVLLVIIKFIQGLTVVQALISFGSMVADIADQHELATGKRQEGIFFGASSFSNKSASGLGTLAAGVALDLIHWPTGKAIQSAADIPAETLTQLALLSGPIISGFAAVSVWCYSHYDLSRHEHQNILQQLTQRRAQAKTITEESTNEGDLYE</sequence>
<dbReference type="InterPro" id="IPR036259">
    <property type="entry name" value="MFS_trans_sf"/>
</dbReference>
<evidence type="ECO:0000313" key="4">
    <source>
        <dbReference type="Proteomes" id="UP000754644"/>
    </source>
</evidence>
<dbReference type="Proteomes" id="UP000754644">
    <property type="component" value="Unassembled WGS sequence"/>
</dbReference>
<feature type="transmembrane region" description="Helical" evidence="2">
    <location>
        <begin position="149"/>
        <end position="174"/>
    </location>
</feature>
<reference evidence="3" key="1">
    <citation type="submission" date="2020-05" db="EMBL/GenBank/DDBJ databases">
        <title>Sulfur intermediates as new biogeochemical hubs in an aquatic model microbial ecosystem.</title>
        <authorList>
            <person name="Vigneron A."/>
        </authorList>
    </citation>
    <scope>NUCLEOTIDE SEQUENCE</scope>
    <source>
        <strain evidence="3">Bin.250</strain>
    </source>
</reference>
<feature type="transmembrane region" description="Helical" evidence="2">
    <location>
        <begin position="247"/>
        <end position="269"/>
    </location>
</feature>
<feature type="transmembrane region" description="Helical" evidence="2">
    <location>
        <begin position="281"/>
        <end position="299"/>
    </location>
</feature>
<dbReference type="Gene3D" id="1.20.1250.20">
    <property type="entry name" value="MFS general substrate transporter like domains"/>
    <property type="match status" value="1"/>
</dbReference>
<dbReference type="EMBL" id="JABMOJ010000160">
    <property type="protein sequence ID" value="NQV64591.1"/>
    <property type="molecule type" value="Genomic_DNA"/>
</dbReference>
<dbReference type="GO" id="GO:0005886">
    <property type="term" value="C:plasma membrane"/>
    <property type="evidence" value="ECO:0007669"/>
    <property type="project" value="TreeGrafter"/>
</dbReference>
<evidence type="ECO:0000256" key="1">
    <source>
        <dbReference type="ARBA" id="ARBA00009617"/>
    </source>
</evidence>
<dbReference type="PANTHER" id="PTHR11328:SF24">
    <property type="entry name" value="MAJOR FACILITATOR SUPERFAMILY (MFS) PROFILE DOMAIN-CONTAINING PROTEIN"/>
    <property type="match status" value="1"/>
</dbReference>
<dbReference type="AlphaFoldDB" id="A0A973A9B7"/>
<feature type="transmembrane region" description="Helical" evidence="2">
    <location>
        <begin position="186"/>
        <end position="207"/>
    </location>
</feature>
<keyword evidence="2" id="KW-0472">Membrane</keyword>
<gene>
    <name evidence="3" type="ORF">HQ497_04425</name>
</gene>
<dbReference type="Pfam" id="PF13347">
    <property type="entry name" value="MFS_2"/>
    <property type="match status" value="1"/>
</dbReference>
<evidence type="ECO:0000256" key="2">
    <source>
        <dbReference type="SAM" id="Phobius"/>
    </source>
</evidence>
<evidence type="ECO:0000313" key="3">
    <source>
        <dbReference type="EMBL" id="NQV64591.1"/>
    </source>
</evidence>
<proteinExistence type="inferred from homology"/>
<dbReference type="GO" id="GO:0015293">
    <property type="term" value="F:symporter activity"/>
    <property type="evidence" value="ECO:0007669"/>
    <property type="project" value="InterPro"/>
</dbReference>
<dbReference type="InterPro" id="IPR039672">
    <property type="entry name" value="MFS_2"/>
</dbReference>
<comment type="caution">
    <text evidence="3">The sequence shown here is derived from an EMBL/GenBank/DDBJ whole genome shotgun (WGS) entry which is preliminary data.</text>
</comment>
<keyword evidence="2" id="KW-0812">Transmembrane</keyword>
<feature type="transmembrane region" description="Helical" evidence="2">
    <location>
        <begin position="109"/>
        <end position="129"/>
    </location>
</feature>
<accession>A0A973A9B7</accession>
<dbReference type="PANTHER" id="PTHR11328">
    <property type="entry name" value="MAJOR FACILITATOR SUPERFAMILY DOMAIN-CONTAINING PROTEIN"/>
    <property type="match status" value="1"/>
</dbReference>
<feature type="transmembrane region" description="Helical" evidence="2">
    <location>
        <begin position="343"/>
        <end position="363"/>
    </location>
</feature>
<organism evidence="3 4">
    <name type="scientific">SAR86 cluster bacterium</name>
    <dbReference type="NCBI Taxonomy" id="2030880"/>
    <lineage>
        <taxon>Bacteria</taxon>
        <taxon>Pseudomonadati</taxon>
        <taxon>Pseudomonadota</taxon>
        <taxon>Gammaproteobacteria</taxon>
        <taxon>SAR86 cluster</taxon>
    </lineage>
</organism>
<dbReference type="SUPFAM" id="SSF103473">
    <property type="entry name" value="MFS general substrate transporter"/>
    <property type="match status" value="1"/>
</dbReference>
<name>A0A973A9B7_9GAMM</name>